<dbReference type="PANTHER" id="PTHR34351">
    <property type="entry name" value="SLR1927 PROTEIN-RELATED"/>
    <property type="match status" value="1"/>
</dbReference>
<reference evidence="2" key="1">
    <citation type="journal article" date="2020" name="mSystems">
        <title>Genome- and Community-Level Interaction Insights into Carbon Utilization and Element Cycling Functions of Hydrothermarchaeota in Hydrothermal Sediment.</title>
        <authorList>
            <person name="Zhou Z."/>
            <person name="Liu Y."/>
            <person name="Xu W."/>
            <person name="Pan J."/>
            <person name="Luo Z.H."/>
            <person name="Li M."/>
        </authorList>
    </citation>
    <scope>NUCLEOTIDE SEQUENCE [LARGE SCALE GENOMIC DNA]</scope>
    <source>
        <strain evidence="2">HyVt-233</strain>
    </source>
</reference>
<feature type="transmembrane region" description="Helical" evidence="1">
    <location>
        <begin position="35"/>
        <end position="59"/>
    </location>
</feature>
<evidence type="ECO:0000256" key="1">
    <source>
        <dbReference type="SAM" id="Phobius"/>
    </source>
</evidence>
<keyword evidence="1" id="KW-1133">Transmembrane helix</keyword>
<dbReference type="EMBL" id="DRBS01000018">
    <property type="protein sequence ID" value="HDD43314.1"/>
    <property type="molecule type" value="Genomic_DNA"/>
</dbReference>
<accession>A0A7C0U1A7</accession>
<gene>
    <name evidence="2" type="ORF">ENG63_00430</name>
</gene>
<keyword evidence="1" id="KW-0472">Membrane</keyword>
<name>A0A7C0U1A7_DESA2</name>
<dbReference type="PANTHER" id="PTHR34351:SF1">
    <property type="entry name" value="SLR1927 PROTEIN"/>
    <property type="match status" value="1"/>
</dbReference>
<sequence length="288" mass="33200">MKKGRFKVKITIAGIVFVILTIILGVAAINTGNNLLYIVAALMLSIMGLSGFSSFINLINLDFTLELPQEIYAKKKTFLIIKIKNKKQYFPSFLLGIKNSFSISWLTFLPPKKEASIYLWTIFQRRGWQNIPEIFIFSYFPLSFFSRGFKLSFKEKCLVYPKPIVCDFSSMLKDFGHEDVQKKGEEDFKGLRESLNGEYLRHVHWLATARLGKFILKEYEGDGSKKVLLILSNKNDLENQLGRLTYLANLFFKKDYAVGLKTPSIYLPPEKGEKQRKEILKTLALYET</sequence>
<evidence type="ECO:0000313" key="2">
    <source>
        <dbReference type="EMBL" id="HDD43314.1"/>
    </source>
</evidence>
<comment type="caution">
    <text evidence="2">The sequence shown here is derived from an EMBL/GenBank/DDBJ whole genome shotgun (WGS) entry which is preliminary data.</text>
</comment>
<dbReference type="Proteomes" id="UP000886289">
    <property type="component" value="Unassembled WGS sequence"/>
</dbReference>
<feature type="transmembrane region" description="Helical" evidence="1">
    <location>
        <begin position="12"/>
        <end position="29"/>
    </location>
</feature>
<proteinExistence type="predicted"/>
<organism evidence="2">
    <name type="scientific">Desulfofervidus auxilii</name>
    <dbReference type="NCBI Taxonomy" id="1621989"/>
    <lineage>
        <taxon>Bacteria</taxon>
        <taxon>Pseudomonadati</taxon>
        <taxon>Thermodesulfobacteriota</taxon>
        <taxon>Candidatus Desulfofervidia</taxon>
        <taxon>Candidatus Desulfofervidales</taxon>
        <taxon>Candidatus Desulfofervidaceae</taxon>
        <taxon>Candidatus Desulfofervidus</taxon>
    </lineage>
</organism>
<protein>
    <submittedName>
        <fullName evidence="2">DUF58 domain-containing protein</fullName>
    </submittedName>
</protein>
<keyword evidence="1" id="KW-0812">Transmembrane</keyword>
<dbReference type="AlphaFoldDB" id="A0A7C0U1A7"/>